<gene>
    <name evidence="1" type="ORF">C0184_00365</name>
</gene>
<dbReference type="Proteomes" id="UP000243376">
    <property type="component" value="Unassembled WGS sequence"/>
</dbReference>
<protein>
    <submittedName>
        <fullName evidence="1">FAD-dependent oxidoreductase</fullName>
    </submittedName>
</protein>
<feature type="non-terminal residue" evidence="1">
    <location>
        <position position="1"/>
    </location>
</feature>
<accession>A0A2J6XFW0</accession>
<dbReference type="EMBL" id="PNIQ01000029">
    <property type="protein sequence ID" value="PMP87243.1"/>
    <property type="molecule type" value="Genomic_DNA"/>
</dbReference>
<sequence length="63" mass="6654">AARVAFHVGRVLPIARQVRSHVWAIGAYNGTGNVIGALCGRAVAFAAVRDDDRLLNLLAGERA</sequence>
<evidence type="ECO:0000313" key="1">
    <source>
        <dbReference type="EMBL" id="PMP87243.1"/>
    </source>
</evidence>
<name>A0A2J6XFW0_9CHLR</name>
<evidence type="ECO:0000313" key="2">
    <source>
        <dbReference type="Proteomes" id="UP000243376"/>
    </source>
</evidence>
<organism evidence="1 2">
    <name type="scientific">Chloroflexus aggregans</name>
    <dbReference type="NCBI Taxonomy" id="152260"/>
    <lineage>
        <taxon>Bacteria</taxon>
        <taxon>Bacillati</taxon>
        <taxon>Chloroflexota</taxon>
        <taxon>Chloroflexia</taxon>
        <taxon>Chloroflexales</taxon>
        <taxon>Chloroflexineae</taxon>
        <taxon>Chloroflexaceae</taxon>
        <taxon>Chloroflexus</taxon>
    </lineage>
</organism>
<proteinExistence type="predicted"/>
<reference evidence="1 2" key="1">
    <citation type="submission" date="2018-01" db="EMBL/GenBank/DDBJ databases">
        <title>Metagenomic assembled genomes from two thermal pools in the Uzon Caldera, Kamchatka, Russia.</title>
        <authorList>
            <person name="Wilkins L."/>
            <person name="Ettinger C."/>
        </authorList>
    </citation>
    <scope>NUCLEOTIDE SEQUENCE [LARGE SCALE GENOMIC DNA]</scope>
    <source>
        <strain evidence="1">ZAV-02</strain>
    </source>
</reference>
<comment type="caution">
    <text evidence="1">The sequence shown here is derived from an EMBL/GenBank/DDBJ whole genome shotgun (WGS) entry which is preliminary data.</text>
</comment>
<dbReference type="AlphaFoldDB" id="A0A2J6XFW0"/>